<dbReference type="InterPro" id="IPR003959">
    <property type="entry name" value="ATPase_AAA_core"/>
</dbReference>
<reference evidence="4" key="1">
    <citation type="submission" date="2016-01" db="EMBL/GenBank/DDBJ databases">
        <authorList>
            <person name="Peeters Charlotte."/>
        </authorList>
    </citation>
    <scope>NUCLEOTIDE SEQUENCE</scope>
    <source>
        <strain evidence="4">LMG 22936</strain>
    </source>
</reference>
<dbReference type="EMBL" id="FCNZ02000003">
    <property type="protein sequence ID" value="SAL19621.1"/>
    <property type="molecule type" value="Genomic_DNA"/>
</dbReference>
<evidence type="ECO:0000313" key="4">
    <source>
        <dbReference type="EMBL" id="SAL19621.1"/>
    </source>
</evidence>
<keyword evidence="4" id="KW-0645">Protease</keyword>
<dbReference type="GO" id="GO:0006508">
    <property type="term" value="P:proteolysis"/>
    <property type="evidence" value="ECO:0007669"/>
    <property type="project" value="UniProtKB-KW"/>
</dbReference>
<dbReference type="GO" id="GO:0008237">
    <property type="term" value="F:metallopeptidase activity"/>
    <property type="evidence" value="ECO:0007669"/>
    <property type="project" value="UniProtKB-KW"/>
</dbReference>
<dbReference type="InterPro" id="IPR003593">
    <property type="entry name" value="AAA+_ATPase"/>
</dbReference>
<keyword evidence="5" id="KW-1185">Reference proteome</keyword>
<dbReference type="Pfam" id="PF00004">
    <property type="entry name" value="AAA"/>
    <property type="match status" value="2"/>
</dbReference>
<dbReference type="PANTHER" id="PTHR23077:SF27">
    <property type="entry name" value="ATPASE FAMILY GENE 2 PROTEIN HOMOLOG A"/>
    <property type="match status" value="1"/>
</dbReference>
<feature type="domain" description="AAA+ ATPase" evidence="3">
    <location>
        <begin position="510"/>
        <end position="639"/>
    </location>
</feature>
<dbReference type="Proteomes" id="UP000054717">
    <property type="component" value="Unassembled WGS sequence"/>
</dbReference>
<proteinExistence type="predicted"/>
<feature type="domain" description="AAA+ ATPase" evidence="3">
    <location>
        <begin position="271"/>
        <end position="402"/>
    </location>
</feature>
<evidence type="ECO:0000313" key="5">
    <source>
        <dbReference type="Proteomes" id="UP000054717"/>
    </source>
</evidence>
<keyword evidence="4" id="KW-0482">Metalloprotease</keyword>
<accession>A0A158FJ00</accession>
<gene>
    <name evidence="4" type="ORF">AWB66_00951</name>
</gene>
<dbReference type="AlphaFoldDB" id="A0A158FJ00"/>
<name>A0A158FJ00_9BURK</name>
<dbReference type="GO" id="GO:0005737">
    <property type="term" value="C:cytoplasm"/>
    <property type="evidence" value="ECO:0007669"/>
    <property type="project" value="TreeGrafter"/>
</dbReference>
<sequence>MTHRFLLPESSPDGISNVEPVVELWSLRFLVNLELHRYLIKPSGWASDLISQALALPDLRLPGAPRALTVEFDIEEDDATEATDRLFDTRSARTLLKERLAAVETNPLAANAPAVVAQNIGKLQALVGLTDVESRILMFAVLVHTDRVLDKLSDWIGELTSAGLYYALGAVLGIDEQAVRRALSPQGTLARSGLLNVDRKQRWTLAAKLDLLSSEFADRIVSDAVDTLELLRGLVALASPPTLTLTDFSHVEQQVSLICAWLKRASLTQRRGVNILVHGAPGTGKTELTRVLARAMQLSLYEVTGENADGDAVPGAQRLRAFRASQAFFAERRALMVLDEAEDVFTSGEPGERSVAQAHKAWLNRALEENPVPTLWLSNSVGGIDPAFVRRFDLVLNLPVPPARVRTRIISRACENRVSEASLHRLSAHPALTPGVVARAAQVLHHVADDWTPQSFGDALERIVNDTLEAQGHTPLALHGAPDVTGGFDPCLVSVDVDLAVLAQNIASTRSARLCLYGPPGTGKTAFGTWLAQEIQCPLLLRRASDMISPYVGETEQNIAHVFREAARERALLLIDEADSFLRERATSQHSWEVTAVNEMLTQIEYFDGVLVMSTNLLGSLDEAALRRFDAKLRFGYLKPTQAAAFFARRCEALGLAAPDAAIDRVLSRLAALTPGDFAAVIRRHRFHPLKSALEFAEALESECSSRQRGSAPIGFLR</sequence>
<dbReference type="GO" id="GO:0016887">
    <property type="term" value="F:ATP hydrolysis activity"/>
    <property type="evidence" value="ECO:0007669"/>
    <property type="project" value="InterPro"/>
</dbReference>
<keyword evidence="4" id="KW-0378">Hydrolase</keyword>
<dbReference type="SUPFAM" id="SSF52540">
    <property type="entry name" value="P-loop containing nucleoside triphosphate hydrolases"/>
    <property type="match status" value="2"/>
</dbReference>
<dbReference type="InterPro" id="IPR050168">
    <property type="entry name" value="AAA_ATPase_domain"/>
</dbReference>
<protein>
    <submittedName>
        <fullName evidence="4">ATP-dependent metalloprotease</fullName>
    </submittedName>
</protein>
<dbReference type="GO" id="GO:0005524">
    <property type="term" value="F:ATP binding"/>
    <property type="evidence" value="ECO:0007669"/>
    <property type="project" value="UniProtKB-KW"/>
</dbReference>
<dbReference type="SMART" id="SM00382">
    <property type="entry name" value="AAA"/>
    <property type="match status" value="2"/>
</dbReference>
<evidence type="ECO:0000256" key="2">
    <source>
        <dbReference type="ARBA" id="ARBA00022840"/>
    </source>
</evidence>
<keyword evidence="1" id="KW-0547">Nucleotide-binding</keyword>
<evidence type="ECO:0000256" key="1">
    <source>
        <dbReference type="ARBA" id="ARBA00022741"/>
    </source>
</evidence>
<dbReference type="Gene3D" id="3.40.50.300">
    <property type="entry name" value="P-loop containing nucleotide triphosphate hydrolases"/>
    <property type="match status" value="2"/>
</dbReference>
<evidence type="ECO:0000259" key="3">
    <source>
        <dbReference type="SMART" id="SM00382"/>
    </source>
</evidence>
<organism evidence="4 5">
    <name type="scientific">Caballeronia telluris</name>
    <dbReference type="NCBI Taxonomy" id="326475"/>
    <lineage>
        <taxon>Bacteria</taxon>
        <taxon>Pseudomonadati</taxon>
        <taxon>Pseudomonadota</taxon>
        <taxon>Betaproteobacteria</taxon>
        <taxon>Burkholderiales</taxon>
        <taxon>Burkholderiaceae</taxon>
        <taxon>Caballeronia</taxon>
    </lineage>
</organism>
<dbReference type="STRING" id="326475.AWB66_00951"/>
<dbReference type="CDD" id="cd19481">
    <property type="entry name" value="RecA-like_protease"/>
    <property type="match status" value="1"/>
</dbReference>
<dbReference type="PANTHER" id="PTHR23077">
    <property type="entry name" value="AAA-FAMILY ATPASE"/>
    <property type="match status" value="1"/>
</dbReference>
<keyword evidence="2" id="KW-0067">ATP-binding</keyword>
<comment type="caution">
    <text evidence="4">The sequence shown here is derived from an EMBL/GenBank/DDBJ whole genome shotgun (WGS) entry which is preliminary data.</text>
</comment>
<dbReference type="InterPro" id="IPR027417">
    <property type="entry name" value="P-loop_NTPase"/>
</dbReference>